<organism evidence="1 2">
    <name type="scientific">Xenoophorus captivus</name>
    <dbReference type="NCBI Taxonomy" id="1517983"/>
    <lineage>
        <taxon>Eukaryota</taxon>
        <taxon>Metazoa</taxon>
        <taxon>Chordata</taxon>
        <taxon>Craniata</taxon>
        <taxon>Vertebrata</taxon>
        <taxon>Euteleostomi</taxon>
        <taxon>Actinopterygii</taxon>
        <taxon>Neopterygii</taxon>
        <taxon>Teleostei</taxon>
        <taxon>Neoteleostei</taxon>
        <taxon>Acanthomorphata</taxon>
        <taxon>Ovalentaria</taxon>
        <taxon>Atherinomorphae</taxon>
        <taxon>Cyprinodontiformes</taxon>
        <taxon>Goodeidae</taxon>
        <taxon>Xenoophorus</taxon>
    </lineage>
</organism>
<reference evidence="1 2" key="1">
    <citation type="submission" date="2021-06" db="EMBL/GenBank/DDBJ databases">
        <authorList>
            <person name="Palmer J.M."/>
        </authorList>
    </citation>
    <scope>NUCLEOTIDE SEQUENCE [LARGE SCALE GENOMIC DNA]</scope>
    <source>
        <strain evidence="1 2">XC_2019</strain>
        <tissue evidence="1">Muscle</tissue>
    </source>
</reference>
<evidence type="ECO:0000313" key="1">
    <source>
        <dbReference type="EMBL" id="MEQ2216622.1"/>
    </source>
</evidence>
<comment type="caution">
    <text evidence="1">The sequence shown here is derived from an EMBL/GenBank/DDBJ whole genome shotgun (WGS) entry which is preliminary data.</text>
</comment>
<evidence type="ECO:0000313" key="2">
    <source>
        <dbReference type="Proteomes" id="UP001434883"/>
    </source>
</evidence>
<keyword evidence="2" id="KW-1185">Reference proteome</keyword>
<dbReference type="Proteomes" id="UP001434883">
    <property type="component" value="Unassembled WGS sequence"/>
</dbReference>
<accession>A0ABV0SAU1</accession>
<proteinExistence type="predicted"/>
<dbReference type="EMBL" id="JAHRIN010071328">
    <property type="protein sequence ID" value="MEQ2216622.1"/>
    <property type="molecule type" value="Genomic_DNA"/>
</dbReference>
<protein>
    <submittedName>
        <fullName evidence="1">Uncharacterized protein</fullName>
    </submittedName>
</protein>
<gene>
    <name evidence="1" type="ORF">XENOCAPTIV_019398</name>
</gene>
<sequence length="131" mass="13311">MGVVGDCGQGGWSGSGPGLGGAGTSLGWGGLPVSTPRGKGTGVSARWCTCGFCCHWLGALVCAGSLLVAACRGLGSWALLGLFLGSDVCSGIDVCQLGLWAHQCSSLGFPGKTLYTQVRSHSDPQVFRFRC</sequence>
<name>A0ABV0SAU1_9TELE</name>